<evidence type="ECO:0000313" key="2">
    <source>
        <dbReference type="Proteomes" id="UP000095472"/>
    </source>
</evidence>
<proteinExistence type="predicted"/>
<gene>
    <name evidence="1" type="ORF">BH720_012215</name>
</gene>
<dbReference type="EMBL" id="CP182909">
    <property type="protein sequence ID" value="XPM66126.1"/>
    <property type="molecule type" value="Genomic_DNA"/>
</dbReference>
<dbReference type="Proteomes" id="UP000095472">
    <property type="component" value="Chromosome"/>
</dbReference>
<reference evidence="1 2" key="1">
    <citation type="journal article" date="2016" name="Genome Announc.">
        <title>Draft Genome Sequence of the Thermotolerant Cyanobacterium Desertifilum sp. IPPAS B-1220.</title>
        <authorList>
            <person name="Mironov K.S."/>
            <person name="Sinetova M.A."/>
            <person name="Bolatkhan K."/>
            <person name="Zayadan B.K."/>
            <person name="Ustinova V.V."/>
            <person name="Kupriyanova E.V."/>
            <person name="Skrypnik A.N."/>
            <person name="Gogoleva N.E."/>
            <person name="Gogolev Y.V."/>
            <person name="Los D.A."/>
        </authorList>
    </citation>
    <scope>NUCLEOTIDE SEQUENCE [LARGE SCALE GENOMIC DNA]</scope>
    <source>
        <strain evidence="1 2">IPPAS B-1220</strain>
    </source>
</reference>
<name>A0ACD5GZW4_9CYAN</name>
<organism evidence="1 2">
    <name type="scientific">Desertifilum tharense IPPAS B-1220</name>
    <dbReference type="NCBI Taxonomy" id="1781255"/>
    <lineage>
        <taxon>Bacteria</taxon>
        <taxon>Bacillati</taxon>
        <taxon>Cyanobacteriota</taxon>
        <taxon>Cyanophyceae</taxon>
        <taxon>Desertifilales</taxon>
        <taxon>Desertifilaceae</taxon>
        <taxon>Desertifilum</taxon>
    </lineage>
</organism>
<evidence type="ECO:0000313" key="1">
    <source>
        <dbReference type="EMBL" id="XPM66126.1"/>
    </source>
</evidence>
<keyword evidence="2" id="KW-1185">Reference proteome</keyword>
<accession>A0ACD5GZW4</accession>
<protein>
    <submittedName>
        <fullName evidence="1">Chemotaxis protein CheC</fullName>
    </submittedName>
</protein>
<sequence length="78" mass="8595">MSLTLEQIDILQELVNIGVGQAASILNEMLGSPICLNIPDLQSLSLTQLQTELESRFESDLISTVQLGFEGFFRVVLN</sequence>